<feature type="region of interest" description="Disordered" evidence="1">
    <location>
        <begin position="49"/>
        <end position="72"/>
    </location>
</feature>
<reference evidence="2 3" key="1">
    <citation type="journal article" date="2023" name="Sci. Data">
        <title>Genome assembly of the Korean intertidal mud-creeper Batillaria attramentaria.</title>
        <authorList>
            <person name="Patra A.K."/>
            <person name="Ho P.T."/>
            <person name="Jun S."/>
            <person name="Lee S.J."/>
            <person name="Kim Y."/>
            <person name="Won Y.J."/>
        </authorList>
    </citation>
    <scope>NUCLEOTIDE SEQUENCE [LARGE SCALE GENOMIC DNA]</scope>
    <source>
        <strain evidence="2">Wonlab-2016</strain>
    </source>
</reference>
<protein>
    <submittedName>
        <fullName evidence="2">Uncharacterized protein</fullName>
    </submittedName>
</protein>
<evidence type="ECO:0000313" key="3">
    <source>
        <dbReference type="Proteomes" id="UP001519460"/>
    </source>
</evidence>
<dbReference type="PANTHER" id="PTHR11777">
    <property type="entry name" value="ALANYL-TRNA SYNTHETASE"/>
    <property type="match status" value="1"/>
</dbReference>
<organism evidence="2 3">
    <name type="scientific">Batillaria attramentaria</name>
    <dbReference type="NCBI Taxonomy" id="370345"/>
    <lineage>
        <taxon>Eukaryota</taxon>
        <taxon>Metazoa</taxon>
        <taxon>Spiralia</taxon>
        <taxon>Lophotrochozoa</taxon>
        <taxon>Mollusca</taxon>
        <taxon>Gastropoda</taxon>
        <taxon>Caenogastropoda</taxon>
        <taxon>Sorbeoconcha</taxon>
        <taxon>Cerithioidea</taxon>
        <taxon>Batillariidae</taxon>
        <taxon>Batillaria</taxon>
    </lineage>
</organism>
<evidence type="ECO:0000313" key="2">
    <source>
        <dbReference type="EMBL" id="KAK7497634.1"/>
    </source>
</evidence>
<accession>A0ABD0LF33</accession>
<dbReference type="AlphaFoldDB" id="A0ABD0LF33"/>
<proteinExistence type="predicted"/>
<sequence>MCKVRGGYVLHIGVIEGTLKVGDTMRTAVDESRRCAVMKNHTGTHMLNFCPEGSTEGSGPEGLASRTRSLAI</sequence>
<dbReference type="Proteomes" id="UP001519460">
    <property type="component" value="Unassembled WGS sequence"/>
</dbReference>
<gene>
    <name evidence="2" type="ORF">BaRGS_00011029</name>
</gene>
<dbReference type="PANTHER" id="PTHR11777:SF9">
    <property type="entry name" value="ALANINE--TRNA LIGASE, CYTOPLASMIC"/>
    <property type="match status" value="1"/>
</dbReference>
<feature type="compositionally biased region" description="Low complexity" evidence="1">
    <location>
        <begin position="51"/>
        <end position="62"/>
    </location>
</feature>
<name>A0ABD0LF33_9CAEN</name>
<dbReference type="InterPro" id="IPR050058">
    <property type="entry name" value="Ala-tRNA_ligase"/>
</dbReference>
<evidence type="ECO:0000256" key="1">
    <source>
        <dbReference type="SAM" id="MobiDB-lite"/>
    </source>
</evidence>
<dbReference type="EMBL" id="JACVVK020000056">
    <property type="protein sequence ID" value="KAK7497634.1"/>
    <property type="molecule type" value="Genomic_DNA"/>
</dbReference>
<keyword evidence="3" id="KW-1185">Reference proteome</keyword>
<comment type="caution">
    <text evidence="2">The sequence shown here is derived from an EMBL/GenBank/DDBJ whole genome shotgun (WGS) entry which is preliminary data.</text>
</comment>